<organism evidence="1 2">
    <name type="scientific">Arthrobacter glacialis</name>
    <dbReference type="NCBI Taxonomy" id="1664"/>
    <lineage>
        <taxon>Bacteria</taxon>
        <taxon>Bacillati</taxon>
        <taxon>Actinomycetota</taxon>
        <taxon>Actinomycetes</taxon>
        <taxon>Micrococcales</taxon>
        <taxon>Micrococcaceae</taxon>
        <taxon>Arthrobacter</taxon>
    </lineage>
</organism>
<accession>A0A2S4A107</accession>
<reference evidence="1 2" key="1">
    <citation type="submission" date="2018-01" db="EMBL/GenBank/DDBJ databases">
        <title>Arthrobacter sp. nov., from glaciers in China.</title>
        <authorList>
            <person name="Liu Q."/>
            <person name="Xin Y.-H."/>
        </authorList>
    </citation>
    <scope>NUCLEOTIDE SEQUENCE [LARGE SCALE GENOMIC DNA]</scope>
    <source>
        <strain evidence="1 2">HLT2-12-2</strain>
    </source>
</reference>
<dbReference type="AlphaFoldDB" id="A0A2S4A107"/>
<proteinExistence type="predicted"/>
<keyword evidence="2" id="KW-1185">Reference proteome</keyword>
<comment type="caution">
    <text evidence="1">The sequence shown here is derived from an EMBL/GenBank/DDBJ whole genome shotgun (WGS) entry which is preliminary data.</text>
</comment>
<evidence type="ECO:0000313" key="1">
    <source>
        <dbReference type="EMBL" id="POH75191.1"/>
    </source>
</evidence>
<protein>
    <submittedName>
        <fullName evidence="1">Uncharacterized protein</fullName>
    </submittedName>
</protein>
<evidence type="ECO:0000313" key="2">
    <source>
        <dbReference type="Proteomes" id="UP000237061"/>
    </source>
</evidence>
<dbReference type="Proteomes" id="UP000237061">
    <property type="component" value="Unassembled WGS sequence"/>
</dbReference>
<sequence>MTDRVAELVITANALVDSADAERPDFDAQIRSAKRQPSGVTRSCTAGKTTTQRELMGAFACPRSGRDPQGARQYSRHENIVFMALKKFCCLESEAEAQGSRISATPWCWEGRSQRLPTPWWRTTARTGSAKQRLTVRVGGDQ</sequence>
<gene>
    <name evidence="1" type="ORF">CVS27_00840</name>
</gene>
<dbReference type="EMBL" id="PPXC01000001">
    <property type="protein sequence ID" value="POH75191.1"/>
    <property type="molecule type" value="Genomic_DNA"/>
</dbReference>
<name>A0A2S4A107_ARTGL</name>